<dbReference type="InterPro" id="IPR029069">
    <property type="entry name" value="HotDog_dom_sf"/>
</dbReference>
<reference evidence="3" key="1">
    <citation type="submission" date="2025-08" db="UniProtKB">
        <authorList>
            <consortium name="Ensembl"/>
        </authorList>
    </citation>
    <scope>IDENTIFICATION</scope>
</reference>
<dbReference type="CDD" id="cd00586">
    <property type="entry name" value="4HBT"/>
    <property type="match status" value="1"/>
</dbReference>
<evidence type="ECO:0000313" key="3">
    <source>
        <dbReference type="Ensembl" id="ENSPSMP00000021456.1"/>
    </source>
</evidence>
<evidence type="ECO:0000256" key="1">
    <source>
        <dbReference type="ARBA" id="ARBA00005953"/>
    </source>
</evidence>
<sequence length="229" mass="25754">MKHLGGSKTPSYTNRYIQRSVKLLSSSLTMTSWVLRRFPRKALSLVTSSKNHRVEDCHRHYEAYGHFLPIQTRWQDNDQYSHMNNAVYYSYFNAAVNHYLVRYCGLKTSLLKSPMVEFIVTNQCTYHTPISFPEIPVAALAVEKVGHSSMHDRPALFPPKPAKEPPSVDHHDLRDGFFFGHPKLAQFDASACATGSSVHVSVNPATSKPVGLPEDFRAALLRLISPASV</sequence>
<dbReference type="Pfam" id="PF13279">
    <property type="entry name" value="4HBT_2"/>
    <property type="match status" value="1"/>
</dbReference>
<comment type="similarity">
    <text evidence="1">Belongs to the 4-hydroxybenzoyl-CoA thioesterase family.</text>
</comment>
<evidence type="ECO:0000256" key="2">
    <source>
        <dbReference type="ARBA" id="ARBA00022801"/>
    </source>
</evidence>
<dbReference type="GeneTree" id="ENSGT00730000111983"/>
<keyword evidence="2" id="KW-0378">Hydrolase</keyword>
<evidence type="ECO:0000313" key="4">
    <source>
        <dbReference type="Proteomes" id="UP000694414"/>
    </source>
</evidence>
<reference evidence="3" key="2">
    <citation type="submission" date="2025-09" db="UniProtKB">
        <authorList>
            <consortium name="Ensembl"/>
        </authorList>
    </citation>
    <scope>IDENTIFICATION</scope>
</reference>
<dbReference type="Ensembl" id="ENSPSMT00000024877.1">
    <property type="protein sequence ID" value="ENSPSMP00000021456.1"/>
    <property type="gene ID" value="ENSPSMG00000015171.1"/>
</dbReference>
<dbReference type="SUPFAM" id="SSF54637">
    <property type="entry name" value="Thioesterase/thiol ester dehydrase-isomerase"/>
    <property type="match status" value="1"/>
</dbReference>
<proteinExistence type="inferred from homology"/>
<dbReference type="Proteomes" id="UP000694414">
    <property type="component" value="Unplaced"/>
</dbReference>
<dbReference type="PANTHER" id="PTHR31793:SF27">
    <property type="entry name" value="NOVEL THIOESTERASE SUPERFAMILY DOMAIN AND SAPOSIN A-TYPE DOMAIN CONTAINING PROTEIN (0610012H03RIK)"/>
    <property type="match status" value="1"/>
</dbReference>
<evidence type="ECO:0008006" key="5">
    <source>
        <dbReference type="Google" id="ProtNLM"/>
    </source>
</evidence>
<accession>A0A8C8ZWK7</accession>
<dbReference type="GO" id="GO:0047617">
    <property type="term" value="F:fatty acyl-CoA hydrolase activity"/>
    <property type="evidence" value="ECO:0007669"/>
    <property type="project" value="TreeGrafter"/>
</dbReference>
<dbReference type="AlphaFoldDB" id="A0A8C8ZWK7"/>
<protein>
    <recommendedName>
        <fullName evidence="5">Thioesterase domain-containing protein</fullName>
    </recommendedName>
</protein>
<dbReference type="InterPro" id="IPR050563">
    <property type="entry name" value="4-hydroxybenzoyl-CoA_TE"/>
</dbReference>
<dbReference type="Gene3D" id="3.10.129.10">
    <property type="entry name" value="Hotdog Thioesterase"/>
    <property type="match status" value="1"/>
</dbReference>
<dbReference type="FunFam" id="3.10.129.10:FF:000105">
    <property type="entry name" value="uncharacterized protein LOC101841231 isoform X3"/>
    <property type="match status" value="1"/>
</dbReference>
<name>A0A8C8ZWK7_PROSS</name>
<organism evidence="3 4">
    <name type="scientific">Prolemur simus</name>
    <name type="common">Greater bamboo lemur</name>
    <name type="synonym">Hapalemur simus</name>
    <dbReference type="NCBI Taxonomy" id="1328070"/>
    <lineage>
        <taxon>Eukaryota</taxon>
        <taxon>Metazoa</taxon>
        <taxon>Chordata</taxon>
        <taxon>Craniata</taxon>
        <taxon>Vertebrata</taxon>
        <taxon>Euteleostomi</taxon>
        <taxon>Mammalia</taxon>
        <taxon>Eutheria</taxon>
        <taxon>Euarchontoglires</taxon>
        <taxon>Primates</taxon>
        <taxon>Strepsirrhini</taxon>
        <taxon>Lemuriformes</taxon>
        <taxon>Lemuridae</taxon>
        <taxon>Prolemur</taxon>
    </lineage>
</organism>
<dbReference type="PANTHER" id="PTHR31793">
    <property type="entry name" value="4-HYDROXYBENZOYL-COA THIOESTERASE FAMILY MEMBER"/>
    <property type="match status" value="1"/>
</dbReference>
<keyword evidence="4" id="KW-1185">Reference proteome</keyword>
<dbReference type="GO" id="GO:0005739">
    <property type="term" value="C:mitochondrion"/>
    <property type="evidence" value="ECO:0007669"/>
    <property type="project" value="TreeGrafter"/>
</dbReference>